<dbReference type="InterPro" id="IPR001268">
    <property type="entry name" value="NADH_UbQ_OxRdtase_30kDa_su"/>
</dbReference>
<protein>
    <submittedName>
        <fullName evidence="5">NADH dehydrogenase subunit 9</fullName>
    </submittedName>
</protein>
<dbReference type="InterPro" id="IPR037232">
    <property type="entry name" value="NADH_quin_OxRdtase_su_C/D-like"/>
</dbReference>
<name>A0A5P8HBI2_9EUKA</name>
<reference evidence="5" key="1">
    <citation type="journal article" date="2019" name="J. Eukaryot. Microbiol.">
        <title>A Comparative Characterization of the Mitochondrial Genomes of Paramoeba aparasomata and Neoparamoeba pemaquidensis (Amoebozoa, Paramoebidae).</title>
        <authorList>
            <person name="Bondarenko N."/>
            <person name="EkaterinaVolkova"/>
            <person name="Masharsky A."/>
            <person name="Kudryavtsev A."/>
            <person name="Smirnov A."/>
        </authorList>
    </citation>
    <scope>NUCLEOTIDE SEQUENCE</scope>
</reference>
<dbReference type="InterPro" id="IPR010218">
    <property type="entry name" value="NADH_DH_suC"/>
</dbReference>
<dbReference type="AlphaFoldDB" id="A0A5P8HBI2"/>
<dbReference type="GO" id="GO:0008137">
    <property type="term" value="F:NADH dehydrogenase (ubiquinone) activity"/>
    <property type="evidence" value="ECO:0007669"/>
    <property type="project" value="InterPro"/>
</dbReference>
<sequence length="189" mass="22884">MNTFYSYIIIILKKFLHKVIINNYYINIVLKSYTDLNLVQHILKLHNQFQFNVLTDIACVDFLNLKNQRFAINYILSSIINRSRLIITVACNEQSLIESTTNIHSSSNWLEREVWDLFGIFFFNHTDLRRILTDYGFNGYPLRKNFPLNGYLEIRYDEEKQYLVYEPIELMQNIRYFDFLNPFYRNYVN</sequence>
<dbReference type="PROSITE" id="PS00542">
    <property type="entry name" value="COMPLEX1_30K"/>
    <property type="match status" value="1"/>
</dbReference>
<organism evidence="5">
    <name type="scientific">Paramoeba aparasomata</name>
    <dbReference type="NCBI Taxonomy" id="2583407"/>
    <lineage>
        <taxon>Eukaryota</taxon>
        <taxon>Amoebozoa</taxon>
        <taxon>Discosea</taxon>
        <taxon>Flabellinia</taxon>
        <taxon>Dactylopodida</taxon>
        <taxon>Paramoebidae</taxon>
        <taxon>Paramoeba</taxon>
    </lineage>
</organism>
<evidence type="ECO:0000256" key="3">
    <source>
        <dbReference type="RuleBase" id="RU003456"/>
    </source>
</evidence>
<evidence type="ECO:0000313" key="5">
    <source>
        <dbReference type="EMBL" id="QFQ52408.1"/>
    </source>
</evidence>
<dbReference type="HAMAP" id="MF_01357">
    <property type="entry name" value="NDH1_NuoC"/>
    <property type="match status" value="1"/>
</dbReference>
<geneLocation type="mitochondrion" evidence="5"/>
<keyword evidence="3" id="KW-0520">NAD</keyword>
<dbReference type="GO" id="GO:0016651">
    <property type="term" value="F:oxidoreductase activity, acting on NAD(P)H"/>
    <property type="evidence" value="ECO:0007669"/>
    <property type="project" value="InterPro"/>
</dbReference>
<dbReference type="SUPFAM" id="SSF143243">
    <property type="entry name" value="Nqo5-like"/>
    <property type="match status" value="1"/>
</dbReference>
<evidence type="ECO:0000259" key="4">
    <source>
        <dbReference type="Pfam" id="PF00329"/>
    </source>
</evidence>
<comment type="similarity">
    <text evidence="1 3">Belongs to the complex I 30 kDa subunit family.</text>
</comment>
<accession>A0A5P8HBI2</accession>
<dbReference type="Gene3D" id="3.30.460.80">
    <property type="entry name" value="NADH:ubiquinone oxidoreductase, 30kDa subunit"/>
    <property type="match status" value="1"/>
</dbReference>
<dbReference type="InterPro" id="IPR020396">
    <property type="entry name" value="NADH_UbQ_OxRdtase_CS"/>
</dbReference>
<dbReference type="Pfam" id="PF00329">
    <property type="entry name" value="Complex1_30kDa"/>
    <property type="match status" value="1"/>
</dbReference>
<dbReference type="PANTHER" id="PTHR10884">
    <property type="entry name" value="NADH DEHYDROGENASE UBIQUINONE IRON-SULFUR PROTEIN 3"/>
    <property type="match status" value="1"/>
</dbReference>
<keyword evidence="5" id="KW-0496">Mitochondrion</keyword>
<keyword evidence="3" id="KW-1278">Translocase</keyword>
<dbReference type="EMBL" id="MK518072">
    <property type="protein sequence ID" value="QFQ52408.1"/>
    <property type="molecule type" value="Genomic_DNA"/>
</dbReference>
<evidence type="ECO:0000256" key="1">
    <source>
        <dbReference type="ARBA" id="ARBA00007569"/>
    </source>
</evidence>
<evidence type="ECO:0000256" key="2">
    <source>
        <dbReference type="ARBA" id="ARBA00022448"/>
    </source>
</evidence>
<keyword evidence="2 3" id="KW-0813">Transport</keyword>
<dbReference type="PANTHER" id="PTHR10884:SF14">
    <property type="entry name" value="NADH DEHYDROGENASE [UBIQUINONE] IRON-SULFUR PROTEIN 3, MITOCHONDRIAL"/>
    <property type="match status" value="1"/>
</dbReference>
<gene>
    <name evidence="5" type="primary">nad9</name>
</gene>
<feature type="domain" description="NADH:ubiquinone oxidoreductase 30kDa subunit" evidence="4">
    <location>
        <begin position="37"/>
        <end position="151"/>
    </location>
</feature>
<proteinExistence type="inferred from homology"/>